<dbReference type="EMBL" id="CP075371">
    <property type="protein sequence ID" value="QVT80658.1"/>
    <property type="molecule type" value="Genomic_DNA"/>
</dbReference>
<dbReference type="PROSITE" id="PS50937">
    <property type="entry name" value="HTH_MERR_2"/>
    <property type="match status" value="1"/>
</dbReference>
<proteinExistence type="predicted"/>
<evidence type="ECO:0000313" key="6">
    <source>
        <dbReference type="EMBL" id="QVT80658.1"/>
    </source>
</evidence>
<protein>
    <submittedName>
        <fullName evidence="6">HTH-type transcriptional repressor CarH</fullName>
    </submittedName>
</protein>
<dbReference type="PANTHER" id="PTHR30204:SF69">
    <property type="entry name" value="MERR-FAMILY TRANSCRIPTIONAL REGULATOR"/>
    <property type="match status" value="1"/>
</dbReference>
<keyword evidence="3" id="KW-0238">DNA-binding</keyword>
<dbReference type="Proteomes" id="UP000679307">
    <property type="component" value="Chromosome"/>
</dbReference>
<dbReference type="Pfam" id="PF10069">
    <property type="entry name" value="DICT"/>
    <property type="match status" value="1"/>
</dbReference>
<evidence type="ECO:0000256" key="2">
    <source>
        <dbReference type="ARBA" id="ARBA00023015"/>
    </source>
</evidence>
<dbReference type="SMART" id="SM00422">
    <property type="entry name" value="HTH_MERR"/>
    <property type="match status" value="1"/>
</dbReference>
<evidence type="ECO:0000259" key="5">
    <source>
        <dbReference type="PROSITE" id="PS50937"/>
    </source>
</evidence>
<dbReference type="Pfam" id="PF13411">
    <property type="entry name" value="MerR_1"/>
    <property type="match status" value="1"/>
</dbReference>
<evidence type="ECO:0000256" key="1">
    <source>
        <dbReference type="ARBA" id="ARBA00022491"/>
    </source>
</evidence>
<reference evidence="6 7" key="1">
    <citation type="submission" date="2021-05" db="EMBL/GenBank/DDBJ databases">
        <title>Complete genome of Nocardioides aquaticus KCTC 9944T isolated from meromictic and hypersaline Ekho Lake, Antarctica.</title>
        <authorList>
            <person name="Hwang K."/>
            <person name="Kim K.M."/>
            <person name="Choe H."/>
        </authorList>
    </citation>
    <scope>NUCLEOTIDE SEQUENCE [LARGE SCALE GENOMIC DNA]</scope>
    <source>
        <strain evidence="6 7">KCTC 9944</strain>
    </source>
</reference>
<keyword evidence="7" id="KW-1185">Reference proteome</keyword>
<dbReference type="InterPro" id="IPR000551">
    <property type="entry name" value="MerR-type_HTH_dom"/>
</dbReference>
<organism evidence="6 7">
    <name type="scientific">Nocardioides aquaticus</name>
    <dbReference type="NCBI Taxonomy" id="160826"/>
    <lineage>
        <taxon>Bacteria</taxon>
        <taxon>Bacillati</taxon>
        <taxon>Actinomycetota</taxon>
        <taxon>Actinomycetes</taxon>
        <taxon>Propionibacteriales</taxon>
        <taxon>Nocardioidaceae</taxon>
        <taxon>Nocardioides</taxon>
    </lineage>
</organism>
<dbReference type="InterPro" id="IPR009061">
    <property type="entry name" value="DNA-bd_dom_put_sf"/>
</dbReference>
<keyword evidence="2" id="KW-0805">Transcription regulation</keyword>
<sequence>MTSPDHTHLLTISDLSDRTGVPPATLRSWELRYGFPRPARLPGGHRRYTEQDVAAVLEVLRHRTAGLALGAAVRRVGTDGPPSLALRSRSVYAELRRRHPELIPQRLSKATLVALSHAIEDECCARAEEPVLFGGFQRAMFLEQARARWTELARTARAAVVFAALAEPSLSRPGALTEVALPREAPLNREWLLVCDADDLPACMAAVERPGQDTTRDAQRRFDVVWTVDAQAVRHAGRVATALADEYRPDWRASRLPLLADEPPPASADLHRASQLLNRMMGYLDASH</sequence>
<accession>A0ABX8EPJ2</accession>
<feature type="domain" description="HTH merR-type" evidence="5">
    <location>
        <begin position="9"/>
        <end position="78"/>
    </location>
</feature>
<dbReference type="Gene3D" id="1.10.1660.10">
    <property type="match status" value="1"/>
</dbReference>
<dbReference type="InterPro" id="IPR047057">
    <property type="entry name" value="MerR_fam"/>
</dbReference>
<gene>
    <name evidence="6" type="primary">carH_5</name>
    <name evidence="6" type="ORF">ENKNEFLB_03058</name>
</gene>
<keyword evidence="4" id="KW-0804">Transcription</keyword>
<dbReference type="PANTHER" id="PTHR30204">
    <property type="entry name" value="REDOX-CYCLING DRUG-SENSING TRANSCRIPTIONAL ACTIVATOR SOXR"/>
    <property type="match status" value="1"/>
</dbReference>
<evidence type="ECO:0000313" key="7">
    <source>
        <dbReference type="Proteomes" id="UP000679307"/>
    </source>
</evidence>
<evidence type="ECO:0000256" key="4">
    <source>
        <dbReference type="ARBA" id="ARBA00023163"/>
    </source>
</evidence>
<evidence type="ECO:0000256" key="3">
    <source>
        <dbReference type="ARBA" id="ARBA00023125"/>
    </source>
</evidence>
<dbReference type="SUPFAM" id="SSF46955">
    <property type="entry name" value="Putative DNA-binding domain"/>
    <property type="match status" value="1"/>
</dbReference>
<name>A0ABX8EPJ2_9ACTN</name>
<dbReference type="InterPro" id="IPR019278">
    <property type="entry name" value="DICT_dom"/>
</dbReference>
<keyword evidence="1" id="KW-0678">Repressor</keyword>